<keyword evidence="3" id="KW-1003">Cell membrane</keyword>
<evidence type="ECO:0000256" key="2">
    <source>
        <dbReference type="ARBA" id="ARBA00004609"/>
    </source>
</evidence>
<evidence type="ECO:0000256" key="3">
    <source>
        <dbReference type="ARBA" id="ARBA00022475"/>
    </source>
</evidence>
<keyword evidence="5" id="KW-0472">Membrane</keyword>
<evidence type="ECO:0000256" key="7">
    <source>
        <dbReference type="ARBA" id="ARBA00023288"/>
    </source>
</evidence>
<keyword evidence="7" id="KW-0449">Lipoprotein</keyword>
<feature type="compositionally biased region" description="Basic and acidic residues" evidence="8">
    <location>
        <begin position="163"/>
        <end position="172"/>
    </location>
</feature>
<reference evidence="9" key="1">
    <citation type="submission" date="2013-02" db="EMBL/GenBank/DDBJ databases">
        <authorList>
            <person name="Cross G.A.M."/>
            <person name="Kim H.-S."/>
            <person name="Wickstead B."/>
        </authorList>
    </citation>
    <scope>NUCLEOTIDE SEQUENCE</scope>
    <source>
        <strain evidence="9">Lister 427</strain>
    </source>
</reference>
<evidence type="ECO:0000256" key="6">
    <source>
        <dbReference type="ARBA" id="ARBA00023180"/>
    </source>
</evidence>
<reference evidence="9" key="2">
    <citation type="journal article" date="2014" name="Mol. Biochem. Parasitol.">
        <title>Capturing the variant surface glycoprotein repertoire (the VSGnome) of Trypanosoma brucei Lister 427.</title>
        <authorList>
            <person name="Cross G.A."/>
            <person name="Kim H.S."/>
            <person name="Wickstead B."/>
        </authorList>
    </citation>
    <scope>NUCLEOTIDE SEQUENCE</scope>
    <source>
        <strain evidence="9">Lister 427</strain>
    </source>
</reference>
<proteinExistence type="predicted"/>
<dbReference type="InterPro" id="IPR027446">
    <property type="entry name" value="VSG_C_dom_sf"/>
</dbReference>
<evidence type="ECO:0000256" key="8">
    <source>
        <dbReference type="SAM" id="MobiDB-lite"/>
    </source>
</evidence>
<keyword evidence="6" id="KW-0325">Glycoprotein</keyword>
<protein>
    <submittedName>
        <fullName evidence="9">Variant surface glycoprotein 3013</fullName>
    </submittedName>
</protein>
<comment type="subcellular location">
    <subcellularLocation>
        <location evidence="2">Cell membrane</location>
        <topology evidence="2">Lipid-anchor</topology>
        <topology evidence="2">GPI-anchor</topology>
    </subcellularLocation>
</comment>
<feature type="region of interest" description="Disordered" evidence="8">
    <location>
        <begin position="468"/>
        <end position="488"/>
    </location>
</feature>
<name>M4SWE2_9TRYP</name>
<dbReference type="EMBL" id="KC611631">
    <property type="protein sequence ID" value="AGH59062.1"/>
    <property type="molecule type" value="Genomic_DNA"/>
</dbReference>
<comment type="function">
    <text evidence="1">VSG forms a coat on the surface of the parasite. The trypanosome evades the immune response of the host by expressing a series of antigenically distinct VSGs from an estimated 1000 VSG genes.</text>
</comment>
<dbReference type="GO" id="GO:0098552">
    <property type="term" value="C:side of membrane"/>
    <property type="evidence" value="ECO:0007669"/>
    <property type="project" value="UniProtKB-KW"/>
</dbReference>
<dbReference type="SUPFAM" id="SSF118251">
    <property type="entry name" value="Variant surface glycoprotein MITAT 1.2, VSG 221, C-terminal domain"/>
    <property type="match status" value="1"/>
</dbReference>
<feature type="region of interest" description="Disordered" evidence="8">
    <location>
        <begin position="163"/>
        <end position="184"/>
    </location>
</feature>
<evidence type="ECO:0000256" key="5">
    <source>
        <dbReference type="ARBA" id="ARBA00023136"/>
    </source>
</evidence>
<dbReference type="VEuPathDB" id="TriTrypDB:Tb427_000071800"/>
<dbReference type="AlphaFoldDB" id="M4SWE2"/>
<feature type="non-terminal residue" evidence="9">
    <location>
        <position position="1"/>
    </location>
</feature>
<evidence type="ECO:0000256" key="1">
    <source>
        <dbReference type="ARBA" id="ARBA00002523"/>
    </source>
</evidence>
<sequence>TRPGFNEIHACSAKASWKACGGQKAARMFVSRFVLRLTLALTTATHNCRGIELTDDNIQNKITTACDSAQLLQATAELYKTAVAHLVAYQARNAKLHQMCVVSAAITTGQTKLGFVLLQALGNKRMAQAAEVLASNLQHFLKLKKAVDLKTGILAHHAARHGVADGKPKEHAGSTFNNQPATGGKRTALVDDETIVTTNICRPSGPNKIGSDKHTLERPLSKAFFLTPDAALTQLKYSAAISISCGGTGTVAWKSSGNDIGCSARGGNPSLKAQVKTSKLFASTLATKQKIGKTDEDSAACTADYTEYLNYWPSNQDVANAACQYKNKNQPAPPELKAITLSGLKTDGDFKALIRQTLNVKEPATTATDEAINKIYGTDETAFKKTFITDIGDRTTKLWDGDSLKDKKYSELSSTQHPEEAYAHAVAQNIHNEAEKAKTLISKAKEAECKNKVKNDCNGNCEWRGTDDKGECKSKNGEEGVKAKDNKEEKCAGNWRMSARRKLVANEKIPLARIPASL</sequence>
<accession>M4SWE2</accession>
<organism evidence="9">
    <name type="scientific">Trypanosoma brucei</name>
    <dbReference type="NCBI Taxonomy" id="5691"/>
    <lineage>
        <taxon>Eukaryota</taxon>
        <taxon>Discoba</taxon>
        <taxon>Euglenozoa</taxon>
        <taxon>Kinetoplastea</taxon>
        <taxon>Metakinetoplastina</taxon>
        <taxon>Trypanosomatida</taxon>
        <taxon>Trypanosomatidae</taxon>
        <taxon>Trypanosoma</taxon>
    </lineage>
</organism>
<evidence type="ECO:0000256" key="4">
    <source>
        <dbReference type="ARBA" id="ARBA00022622"/>
    </source>
</evidence>
<dbReference type="GO" id="GO:0005886">
    <property type="term" value="C:plasma membrane"/>
    <property type="evidence" value="ECO:0007669"/>
    <property type="project" value="UniProtKB-SubCell"/>
</dbReference>
<evidence type="ECO:0000313" key="9">
    <source>
        <dbReference type="EMBL" id="AGH59062.1"/>
    </source>
</evidence>
<keyword evidence="4" id="KW-0336">GPI-anchor</keyword>